<evidence type="ECO:0000259" key="1">
    <source>
        <dbReference type="Pfam" id="PF01498"/>
    </source>
</evidence>
<dbReference type="InterPro" id="IPR002492">
    <property type="entry name" value="Transposase_Tc1-like"/>
</dbReference>
<dbReference type="InterPro" id="IPR009057">
    <property type="entry name" value="Homeodomain-like_sf"/>
</dbReference>
<reference evidence="3" key="1">
    <citation type="submission" date="2025-08" db="UniProtKB">
        <authorList>
            <consortium name="RefSeq"/>
        </authorList>
    </citation>
    <scope>IDENTIFICATION</scope>
</reference>
<dbReference type="InterPro" id="IPR036388">
    <property type="entry name" value="WH-like_DNA-bd_sf"/>
</dbReference>
<evidence type="ECO:0000313" key="2">
    <source>
        <dbReference type="Proteomes" id="UP001652625"/>
    </source>
</evidence>
<feature type="domain" description="Transposase Tc1-like" evidence="1">
    <location>
        <begin position="70"/>
        <end position="129"/>
    </location>
</feature>
<dbReference type="Pfam" id="PF01498">
    <property type="entry name" value="HTH_Tnp_Tc3_2"/>
    <property type="match status" value="1"/>
</dbReference>
<proteinExistence type="predicted"/>
<dbReference type="SUPFAM" id="SSF46689">
    <property type="entry name" value="Homeodomain-like"/>
    <property type="match status" value="1"/>
</dbReference>
<dbReference type="RefSeq" id="XP_065653103.1">
    <property type="nucleotide sequence ID" value="XM_065797031.1"/>
</dbReference>
<accession>A0ABM4BV77</accession>
<dbReference type="Proteomes" id="UP001652625">
    <property type="component" value="Chromosome 05"/>
</dbReference>
<organism evidence="2 3">
    <name type="scientific">Hydra vulgaris</name>
    <name type="common">Hydra</name>
    <name type="synonym">Hydra attenuata</name>
    <dbReference type="NCBI Taxonomy" id="6087"/>
    <lineage>
        <taxon>Eukaryota</taxon>
        <taxon>Metazoa</taxon>
        <taxon>Cnidaria</taxon>
        <taxon>Hydrozoa</taxon>
        <taxon>Hydroidolina</taxon>
        <taxon>Anthoathecata</taxon>
        <taxon>Aplanulata</taxon>
        <taxon>Hydridae</taxon>
        <taxon>Hydra</taxon>
    </lineage>
</organism>
<sequence>MGVKIKEWSQAQRNLVIDLFKQGKTFRSINKATGMALGTISDLIKKYNMFGYVQNQPRFGAKRKTTSRIDRQIVKMVQKNRFLSAPKVSSLLEKDFGLKVSSCTIRNRLKESEFKARVPRKKPFFSKIH</sequence>
<evidence type="ECO:0000313" key="3">
    <source>
        <dbReference type="RefSeq" id="XP_065653103.1"/>
    </source>
</evidence>
<protein>
    <submittedName>
        <fullName evidence="3">Uncharacterized protein LOC136080412</fullName>
    </submittedName>
</protein>
<dbReference type="Gene3D" id="1.10.10.10">
    <property type="entry name" value="Winged helix-like DNA-binding domain superfamily/Winged helix DNA-binding domain"/>
    <property type="match status" value="1"/>
</dbReference>
<dbReference type="GeneID" id="136080412"/>
<name>A0ABM4BV77_HYDVU</name>
<gene>
    <name evidence="3" type="primary">LOC136080412</name>
</gene>
<keyword evidence="2" id="KW-1185">Reference proteome</keyword>